<keyword evidence="2" id="KW-1185">Reference proteome</keyword>
<sequence length="371" mass="40207">MKRFSRQHLRSRPSRAPAAADMKTTRAALLRRARAAAFAFVAAACYLPPSGYAADNLGSFYSGRNVNLTIGYSVGGGYDTYARLLGKYIGNYLPGKPTITPQSMPGAGSLKAINYLYSVAPKDGTTFGTFGRTMPEEPLLGDANFDARKLTWLGSITSDVSLCITWNTSQIKTFQDLVHKESRMGGQGAGSDPDVMASTIRTLFNSKLKIVTGYPGSNETALAMERGEIDGECGVSWSTIQVRHPDWIRDKKINILVQVALEKHPDLPNVPLLIDLAPDDETRQVLKVIVASQAFARPFAAPPGLPPERAAALRSAFAQTMKDPAFLAEAKRLGLEVRPVPPERIDQLLDELYKTPPALLAKAKAAVGGRF</sequence>
<dbReference type="Proteomes" id="UP001629235">
    <property type="component" value="Unassembled WGS sequence"/>
</dbReference>
<proteinExistence type="predicted"/>
<accession>A0ACC7NL06</accession>
<name>A0ACC7NL06_9BURK</name>
<organism evidence="1 2">
    <name type="scientific">Paraburkholderia rhynchosiae</name>
    <dbReference type="NCBI Taxonomy" id="487049"/>
    <lineage>
        <taxon>Bacteria</taxon>
        <taxon>Pseudomonadati</taxon>
        <taxon>Pseudomonadota</taxon>
        <taxon>Betaproteobacteria</taxon>
        <taxon>Burkholderiales</taxon>
        <taxon>Burkholderiaceae</taxon>
        <taxon>Paraburkholderia</taxon>
    </lineage>
</organism>
<evidence type="ECO:0000313" key="2">
    <source>
        <dbReference type="Proteomes" id="UP001629235"/>
    </source>
</evidence>
<evidence type="ECO:0000313" key="1">
    <source>
        <dbReference type="EMBL" id="MFM0107158.1"/>
    </source>
</evidence>
<reference evidence="1 2" key="1">
    <citation type="journal article" date="2024" name="Chem. Sci.">
        <title>Discovery of megapolipeptins by genome mining of a Burkholderiales bacteria collection.</title>
        <authorList>
            <person name="Paulo B.S."/>
            <person name="Recchia M.J.J."/>
            <person name="Lee S."/>
            <person name="Fergusson C.H."/>
            <person name="Romanowski S.B."/>
            <person name="Hernandez A."/>
            <person name="Krull N."/>
            <person name="Liu D.Y."/>
            <person name="Cavanagh H."/>
            <person name="Bos A."/>
            <person name="Gray C.A."/>
            <person name="Murphy B.T."/>
            <person name="Linington R.G."/>
            <person name="Eustaquio A.S."/>
        </authorList>
    </citation>
    <scope>NUCLEOTIDE SEQUENCE [LARGE SCALE GENOMIC DNA]</scope>
    <source>
        <strain evidence="1 2">RL18-126-BIB-B</strain>
    </source>
</reference>
<gene>
    <name evidence="1" type="ORF">PQR01_27640</name>
</gene>
<dbReference type="EMBL" id="JAQQDW010000072">
    <property type="protein sequence ID" value="MFM0107158.1"/>
    <property type="molecule type" value="Genomic_DNA"/>
</dbReference>
<comment type="caution">
    <text evidence="1">The sequence shown here is derived from an EMBL/GenBank/DDBJ whole genome shotgun (WGS) entry which is preliminary data.</text>
</comment>
<protein>
    <submittedName>
        <fullName evidence="1">Tripartite tricarboxylate transporter substrate-binding protein</fullName>
    </submittedName>
</protein>